<dbReference type="InterPro" id="IPR050259">
    <property type="entry name" value="SDR"/>
</dbReference>
<comment type="caution">
    <text evidence="2">The sequence shown here is derived from an EMBL/GenBank/DDBJ whole genome shotgun (WGS) entry which is preliminary data.</text>
</comment>
<dbReference type="OrthoDB" id="9803333at2"/>
<sequence length="241" mass="26205">MRWALILGSSGDIGTQTAVDLAEKGWSLYLHYYKSQKKAIELQQQLHHDHPKQDFLLIQADLTLIDSVETISQQLFALDAVIFAQGTTDYGLFVQADPAALSKMLKMQVEIPLHLVQCLQDKLAMSGHGRIVFVGSVYGGSGSAMEVGYSTVKGALSAFVAAYSQEVASLGITANVVAPGAVSTKMNLTFTPQERQEVSSQIPAGYFAKPSEISYWICSMLDQQASYLTGQTIYVTGGWLK</sequence>
<comment type="similarity">
    <text evidence="1">Belongs to the short-chain dehydrogenases/reductases (SDR) family.</text>
</comment>
<evidence type="ECO:0000256" key="1">
    <source>
        <dbReference type="ARBA" id="ARBA00006484"/>
    </source>
</evidence>
<dbReference type="CDD" id="cd05233">
    <property type="entry name" value="SDR_c"/>
    <property type="match status" value="1"/>
</dbReference>
<dbReference type="PRINTS" id="PR00081">
    <property type="entry name" value="GDHRDH"/>
</dbReference>
<accession>A0A0R2L3T2</accession>
<organism evidence="2 3">
    <name type="scientific">Ligilactobacillus pobuzihii</name>
    <dbReference type="NCBI Taxonomy" id="449659"/>
    <lineage>
        <taxon>Bacteria</taxon>
        <taxon>Bacillati</taxon>
        <taxon>Bacillota</taxon>
        <taxon>Bacilli</taxon>
        <taxon>Lactobacillales</taxon>
        <taxon>Lactobacillaceae</taxon>
        <taxon>Ligilactobacillus</taxon>
    </lineage>
</organism>
<reference evidence="2 3" key="1">
    <citation type="journal article" date="2015" name="Genome Announc.">
        <title>Expanding the biotechnology potential of lactobacilli through comparative genomics of 213 strains and associated genera.</title>
        <authorList>
            <person name="Sun Z."/>
            <person name="Harris H.M."/>
            <person name="McCann A."/>
            <person name="Guo C."/>
            <person name="Argimon S."/>
            <person name="Zhang W."/>
            <person name="Yang X."/>
            <person name="Jeffery I.B."/>
            <person name="Cooney J.C."/>
            <person name="Kagawa T.F."/>
            <person name="Liu W."/>
            <person name="Song Y."/>
            <person name="Salvetti E."/>
            <person name="Wrobel A."/>
            <person name="Rasinkangas P."/>
            <person name="Parkhill J."/>
            <person name="Rea M.C."/>
            <person name="O'Sullivan O."/>
            <person name="Ritari J."/>
            <person name="Douillard F.P."/>
            <person name="Paul Ross R."/>
            <person name="Yang R."/>
            <person name="Briner A.E."/>
            <person name="Felis G.E."/>
            <person name="de Vos W.M."/>
            <person name="Barrangou R."/>
            <person name="Klaenhammer T.R."/>
            <person name="Caufield P.W."/>
            <person name="Cui Y."/>
            <person name="Zhang H."/>
            <person name="O'Toole P.W."/>
        </authorList>
    </citation>
    <scope>NUCLEOTIDE SEQUENCE [LARGE SCALE GENOMIC DNA]</scope>
    <source>
        <strain evidence="2 3">NBRC 103219</strain>
    </source>
</reference>
<dbReference type="AlphaFoldDB" id="A0A0R2L3T2"/>
<dbReference type="NCBIfam" id="NF047420">
    <property type="entry name" value="EF_P_mod_YmfI"/>
    <property type="match status" value="1"/>
</dbReference>
<dbReference type="SUPFAM" id="SSF51735">
    <property type="entry name" value="NAD(P)-binding Rossmann-fold domains"/>
    <property type="match status" value="1"/>
</dbReference>
<keyword evidence="3" id="KW-1185">Reference proteome</keyword>
<gene>
    <name evidence="2" type="ORF">IV66_GL000780</name>
</gene>
<dbReference type="Pfam" id="PF00106">
    <property type="entry name" value="adh_short"/>
    <property type="match status" value="1"/>
</dbReference>
<dbReference type="PATRIC" id="fig|449659.4.peg.786"/>
<evidence type="ECO:0000313" key="2">
    <source>
        <dbReference type="EMBL" id="KRN96286.1"/>
    </source>
</evidence>
<dbReference type="RefSeq" id="WP_017867336.1">
    <property type="nucleotide sequence ID" value="NZ_BJYB01000014.1"/>
</dbReference>
<protein>
    <submittedName>
        <fullName evidence="2">3-oxoacyl-acyl carrier protein reductase</fullName>
    </submittedName>
</protein>
<dbReference type="PANTHER" id="PTHR42879:SF2">
    <property type="entry name" value="3-OXOACYL-[ACYL-CARRIER-PROTEIN] REDUCTASE FABG"/>
    <property type="match status" value="1"/>
</dbReference>
<dbReference type="Gene3D" id="3.40.50.720">
    <property type="entry name" value="NAD(P)-binding Rossmann-like Domain"/>
    <property type="match status" value="1"/>
</dbReference>
<dbReference type="InterPro" id="IPR036291">
    <property type="entry name" value="NAD(P)-bd_dom_sf"/>
</dbReference>
<dbReference type="InterPro" id="IPR002347">
    <property type="entry name" value="SDR_fam"/>
</dbReference>
<name>A0A0R2L3T2_9LACO</name>
<evidence type="ECO:0000313" key="3">
    <source>
        <dbReference type="Proteomes" id="UP000051886"/>
    </source>
</evidence>
<dbReference type="STRING" id="449659.IV66_GL000780"/>
<dbReference type="PANTHER" id="PTHR42879">
    <property type="entry name" value="3-OXOACYL-(ACYL-CARRIER-PROTEIN) REDUCTASE"/>
    <property type="match status" value="1"/>
</dbReference>
<proteinExistence type="inferred from homology"/>
<dbReference type="Proteomes" id="UP000051886">
    <property type="component" value="Unassembled WGS sequence"/>
</dbReference>
<dbReference type="EMBL" id="JQCN01000067">
    <property type="protein sequence ID" value="KRN96286.1"/>
    <property type="molecule type" value="Genomic_DNA"/>
</dbReference>